<dbReference type="Proteomes" id="UP000617531">
    <property type="component" value="Unassembled WGS sequence"/>
</dbReference>
<keyword evidence="7" id="KW-0413">Isomerase</keyword>
<evidence type="ECO:0000256" key="8">
    <source>
        <dbReference type="SAM" id="Phobius"/>
    </source>
</evidence>
<comment type="caution">
    <text evidence="10">The sequence shown here is derived from an EMBL/GenBank/DDBJ whole genome shotgun (WGS) entry which is preliminary data.</text>
</comment>
<evidence type="ECO:0000256" key="1">
    <source>
        <dbReference type="ARBA" id="ARBA00004141"/>
    </source>
</evidence>
<comment type="pathway">
    <text evidence="2">Carotenoid biosynthesis.</text>
</comment>
<evidence type="ECO:0000256" key="3">
    <source>
        <dbReference type="ARBA" id="ARBA00022692"/>
    </source>
</evidence>
<name>A0A8J3GS50_9MICO</name>
<reference evidence="10" key="1">
    <citation type="journal article" date="2014" name="Int. J. Syst. Evol. Microbiol.">
        <title>Complete genome sequence of Corynebacterium casei LMG S-19264T (=DSM 44701T), isolated from a smear-ripened cheese.</title>
        <authorList>
            <consortium name="US DOE Joint Genome Institute (JGI-PGF)"/>
            <person name="Walter F."/>
            <person name="Albersmeier A."/>
            <person name="Kalinowski J."/>
            <person name="Ruckert C."/>
        </authorList>
    </citation>
    <scope>NUCLEOTIDE SEQUENCE</scope>
    <source>
        <strain evidence="10">CGMCC 1.16548</strain>
    </source>
</reference>
<reference evidence="10" key="2">
    <citation type="submission" date="2020-09" db="EMBL/GenBank/DDBJ databases">
        <authorList>
            <person name="Sun Q."/>
            <person name="Zhou Y."/>
        </authorList>
    </citation>
    <scope>NUCLEOTIDE SEQUENCE</scope>
    <source>
        <strain evidence="10">CGMCC 1.16548</strain>
    </source>
</reference>
<dbReference type="Pfam" id="PF18916">
    <property type="entry name" value="Lycopene_cyc"/>
    <property type="match status" value="1"/>
</dbReference>
<proteinExistence type="predicted"/>
<sequence>MSYWMLNLVFLSVVAVVAIASMIARRSPRWRAVGLAAIPLVILTAIFDNILVGTGIVGYDPALISGAKIGVAPLEDFAYAIAALVLLPSLWALLGGRSRHAASGGYSTTEAAGVDE</sequence>
<keyword evidence="3 8" id="KW-0812">Transmembrane</keyword>
<evidence type="ECO:0000256" key="7">
    <source>
        <dbReference type="ARBA" id="ARBA00023235"/>
    </source>
</evidence>
<keyword evidence="6 8" id="KW-0472">Membrane</keyword>
<evidence type="ECO:0000256" key="6">
    <source>
        <dbReference type="ARBA" id="ARBA00023136"/>
    </source>
</evidence>
<accession>A0A8J3GS50</accession>
<dbReference type="GO" id="GO:0016117">
    <property type="term" value="P:carotenoid biosynthetic process"/>
    <property type="evidence" value="ECO:0007669"/>
    <property type="project" value="UniProtKB-KW"/>
</dbReference>
<dbReference type="RefSeq" id="WP_191283706.1">
    <property type="nucleotide sequence ID" value="NZ_BNAI01000005.1"/>
</dbReference>
<evidence type="ECO:0000259" key="9">
    <source>
        <dbReference type="Pfam" id="PF18916"/>
    </source>
</evidence>
<dbReference type="GO" id="GO:0016020">
    <property type="term" value="C:membrane"/>
    <property type="evidence" value="ECO:0007669"/>
    <property type="project" value="UniProtKB-SubCell"/>
</dbReference>
<organism evidence="10 11">
    <name type="scientific">Pseudolysinimonas yzui</name>
    <dbReference type="NCBI Taxonomy" id="2708254"/>
    <lineage>
        <taxon>Bacteria</taxon>
        <taxon>Bacillati</taxon>
        <taxon>Actinomycetota</taxon>
        <taxon>Actinomycetes</taxon>
        <taxon>Micrococcales</taxon>
        <taxon>Microbacteriaceae</taxon>
        <taxon>Pseudolysinimonas</taxon>
    </lineage>
</organism>
<feature type="domain" description="Lycopene cyclase" evidence="9">
    <location>
        <begin position="3"/>
        <end position="89"/>
    </location>
</feature>
<evidence type="ECO:0000313" key="11">
    <source>
        <dbReference type="Proteomes" id="UP000617531"/>
    </source>
</evidence>
<keyword evidence="11" id="KW-1185">Reference proteome</keyword>
<feature type="transmembrane region" description="Helical" evidence="8">
    <location>
        <begin position="6"/>
        <end position="24"/>
    </location>
</feature>
<feature type="transmembrane region" description="Helical" evidence="8">
    <location>
        <begin position="77"/>
        <end position="94"/>
    </location>
</feature>
<evidence type="ECO:0000313" key="10">
    <source>
        <dbReference type="EMBL" id="GHF21795.1"/>
    </source>
</evidence>
<dbReference type="GO" id="GO:0045436">
    <property type="term" value="F:lycopene beta cyclase activity"/>
    <property type="evidence" value="ECO:0007669"/>
    <property type="project" value="UniProtKB-ARBA"/>
</dbReference>
<evidence type="ECO:0000256" key="5">
    <source>
        <dbReference type="ARBA" id="ARBA00022989"/>
    </source>
</evidence>
<dbReference type="InterPro" id="IPR017825">
    <property type="entry name" value="Lycopene_cyclase_dom"/>
</dbReference>
<gene>
    <name evidence="10" type="ORF">GCM10011600_23510</name>
</gene>
<feature type="transmembrane region" description="Helical" evidence="8">
    <location>
        <begin position="36"/>
        <end position="57"/>
    </location>
</feature>
<keyword evidence="4" id="KW-0125">Carotenoid biosynthesis</keyword>
<evidence type="ECO:0000256" key="2">
    <source>
        <dbReference type="ARBA" id="ARBA00004829"/>
    </source>
</evidence>
<comment type="subcellular location">
    <subcellularLocation>
        <location evidence="1">Membrane</location>
        <topology evidence="1">Multi-pass membrane protein</topology>
    </subcellularLocation>
</comment>
<dbReference type="GO" id="GO:0016872">
    <property type="term" value="F:intramolecular lyase activity"/>
    <property type="evidence" value="ECO:0007669"/>
    <property type="project" value="InterPro"/>
</dbReference>
<keyword evidence="5 8" id="KW-1133">Transmembrane helix</keyword>
<dbReference type="AlphaFoldDB" id="A0A8J3GS50"/>
<dbReference type="NCBIfam" id="TIGR03462">
    <property type="entry name" value="CarR_dom_SF"/>
    <property type="match status" value="1"/>
</dbReference>
<protein>
    <recommendedName>
        <fullName evidence="9">Lycopene cyclase domain-containing protein</fullName>
    </recommendedName>
</protein>
<dbReference type="EMBL" id="BNAI01000005">
    <property type="protein sequence ID" value="GHF21795.1"/>
    <property type="molecule type" value="Genomic_DNA"/>
</dbReference>
<evidence type="ECO:0000256" key="4">
    <source>
        <dbReference type="ARBA" id="ARBA00022746"/>
    </source>
</evidence>